<evidence type="ECO:0000256" key="7">
    <source>
        <dbReference type="ARBA" id="ARBA00023286"/>
    </source>
</evidence>
<dbReference type="InterPro" id="IPR014710">
    <property type="entry name" value="RmlC-like_jellyroll"/>
</dbReference>
<keyword evidence="6 9" id="KW-0472">Membrane</keyword>
<dbReference type="SUPFAM" id="SSF81324">
    <property type="entry name" value="Voltage-gated potassium channels"/>
    <property type="match status" value="4"/>
</dbReference>
<dbReference type="SMART" id="SM00100">
    <property type="entry name" value="cNMP"/>
    <property type="match status" value="3"/>
</dbReference>
<feature type="transmembrane region" description="Helical" evidence="9">
    <location>
        <begin position="762"/>
        <end position="782"/>
    </location>
</feature>
<feature type="domain" description="Cyclic nucleotide-binding" evidence="10">
    <location>
        <begin position="980"/>
        <end position="1080"/>
    </location>
</feature>
<proteinExistence type="predicted"/>
<feature type="domain" description="Cyclic nucleotide-binding" evidence="10">
    <location>
        <begin position="1491"/>
        <end position="1591"/>
    </location>
</feature>
<dbReference type="SUPFAM" id="SSF51206">
    <property type="entry name" value="cAMP-binding domain-like"/>
    <property type="match status" value="4"/>
</dbReference>
<evidence type="ECO:0000256" key="1">
    <source>
        <dbReference type="ARBA" id="ARBA00004141"/>
    </source>
</evidence>
<dbReference type="InterPro" id="IPR005821">
    <property type="entry name" value="Ion_trans_dom"/>
</dbReference>
<evidence type="ECO:0000256" key="5">
    <source>
        <dbReference type="ARBA" id="ARBA00023065"/>
    </source>
</evidence>
<evidence type="ECO:0000259" key="10">
    <source>
        <dbReference type="PROSITE" id="PS50042"/>
    </source>
</evidence>
<feature type="domain" description="Cyclic nucleotide-binding" evidence="10">
    <location>
        <begin position="2162"/>
        <end position="2276"/>
    </location>
</feature>
<evidence type="ECO:0000256" key="4">
    <source>
        <dbReference type="ARBA" id="ARBA00022989"/>
    </source>
</evidence>
<sequence>MPHRKVRSLLKVCRRLYRRGSRPVSRLYKRLPWTTRQTINLTISLYAALYIFLTVPFRIAFYYNPFQHEEQEGVHRWTEELSIFTPLDLVADVIGLVEFIGFYRVWRDSFSQLSEEVSFELGKKLTRDANRLKMPKTLSRTASGNALRTGKAKWTLASIKPLSSIAGLDVTKSHRKYLCVRNLQLVLEIIALVPTDAIALATGAYNALHLTRITKICRIYRIRHYLERVANVYSDRGWVQHLSSTGIDTLVRNIGLCAGLCHYVACGYMLLAHAQCGVSLENCDESVETSWAVRDRLFDATVARKYARTLYWASRTMVLLGYDDVTPVSDAETVYAVIVTLMGALFGSSVLATFLFIFRIRNARYAAFTTHVDNAREYMHSKNITRTIRRQVTAYFSYSWSTHHSLDSEEALHIMPKHLQSKVVATLKATRIKQVCFLMKESVEFVNLLALALVRRVYSPADQITEPKFNVQMFFVIRGKVVLSSFNGSSPKECNTGDFFADACLLFPEKYEEKAIAKTFCELYVLAKAKFDEAVTFSHRGNEVAVRTRMIETLEKYSTQLRKTKRLLGLRGGHESGGRNSVGGSTHSVADEAYSGEMRRGVSWRLPGSMFRVYWETARLIAVIYVAFEAPFFSVFIAMSDDQDMFAEQPKFGVRYGLTLLVEVYFAVDLVLRSRYFAFLDQSVMLEVTQPDLIFAAYRASGFYVDLLAWLPVGLIFDSHPISAARGRLSLIRLLRLLRVREMPGLFRSISDYHGVSSKAHLVVSLLLGVTLMLHVVGCVWFEMAWIERGSTFEDASSEVMSELSRENCLQHATLFQNCSWVKFDCYAHIGEAFPVEEPSSMYTSSFAYLRSVYWAVVTLTAVGYGDIVAYSTAESYFAALWIFMGGIINFGVVGAMSSTITNVMATRHHHIEKMNTLNSILERMDISEKLSGEIRRFYHHQFVEHKHAYESQLLSHLPDQLCYQISSLLHSEAVKNVPLFDSASTEFLHEITGKFRHHSYQHGETICLEGDICREFFVFLHGSKVNVFFRVRKVPIRALNGGECYGITEFLLRKAHSATLIAASFVQASVMTREQFDVIQRKFASDLNDIKEEAHIMWIDQHNSMRRVVHNLERLKLQPHMMQTSTLFCQHDTMAIIPGKSGGKNEKQGLRDVDAIRGTFTSIWNAVITCWNIYNVIFVIFRICFHAHLHFSGGLSTVVWLADFGCDFCFVFDIYLRLYYFGGSEVGFENLVSRQEMDSQYLHSATFRWDLVASLPLYVPRASGSVVVSLCRLPRLVRCVDLLTYLDDVIVQIQQHFASHNVSAYLSPAKLMIILVLVAHCVGCIFFLISENECEHVERCWMAEDHLLHQYHNSVPILYAKSFYWSITTLLLVGSRESIPRDAAGTLWTAFTCLGCTFIIGHIVGEISELILELGKEAKQYKDRIASFDSFAKEHELPENLRERVSFFFHLQFEHTKGLDLHSTVHDLSANLRLKMMLEVYGHSIALLPIRSFLTALQINNLALRMQSELFIPGDNILVEGTYGSRLCIMRKGLAAAFWTNSVTSVAALMQGALFGEVAFFLSKQRRLATVRATTSCEVLYVTKHDWKELWTTDGDLSDIQIQKHALHAILDWVRGRLLRYQRSNLRTASRAKRITRASMRRSHSLPLFEAKYFQGLTQEGKTGLKMIDGETWRGNIDFAIIQRCQRPQYATQLRLYHQYRQWRNPDFTPGTAIAQAPSMTNIAKRLSDVRPVTPQLRASFQFLEPILRTSNVQRPSLMGMKFQLVNERTDILDPKSRAFIRRIKELGKVWGIGMLAVALYHVTITPLKLCFATDLTELPQSTLRTWAGFEVFMDILCVMDVSYRIRYASLPVHSMGTNLVSSTQGGFRRVFLYNPALRADILAMIPLELLLFVSEVRVPLAYAPSIAETAHCSWWTSRWFLRMNRFLLVQRIEPLSEKLFQYLVYDRKVPVSDAALYFVRGLASYLAMGHILACIWFVTSERAFHHYGTSWLSTSGMLTYVPTVEDAGRMLTEQSTTFYLGSVSLSRKYLRSLLFSMECISTLFYGDILSMNPLELVAEIVITLWSIYIYGALVGAQGELLNAQARREAAFEQNLGELQHYLVQNEVPKKLKRQIKSYYARVWRRRKGENEFAAVTSVSRLLYEDVVLATLRGFATRVVAFRTLDEHFLRGLLVCLKYVVCSEGEEVTMKGDVDHSMYFIANGRVLVKLDAAESIRERGDHFGELALLYGISRLETCVALTLTELYRLDQQPYEELLQNFPEYRERNKLDWTSCNAPAPDRTMLEAVVRNFQSGSTRKSTTRVSRFDTPLVPALNADDVVANAERINADVPYSHIYKFMMDLLAHLHRVDPGSKATEGTAGFGYISRGASTCRPRLLVSNWLVPVACTVSPTPI</sequence>
<comment type="subcellular location">
    <subcellularLocation>
        <location evidence="1">Membrane</location>
        <topology evidence="1">Multi-pass membrane protein</topology>
    </subcellularLocation>
</comment>
<dbReference type="InterPro" id="IPR018488">
    <property type="entry name" value="cNMP-bd_CS"/>
</dbReference>
<keyword evidence="3 9" id="KW-0812">Transmembrane</keyword>
<dbReference type="Pfam" id="PF00027">
    <property type="entry name" value="cNMP_binding"/>
    <property type="match status" value="3"/>
</dbReference>
<dbReference type="CDD" id="cd00038">
    <property type="entry name" value="CAP_ED"/>
    <property type="match status" value="3"/>
</dbReference>
<dbReference type="Gene3D" id="1.10.287.70">
    <property type="match status" value="4"/>
</dbReference>
<dbReference type="PROSITE" id="PS00888">
    <property type="entry name" value="CNMP_BINDING_1"/>
    <property type="match status" value="1"/>
</dbReference>
<dbReference type="GO" id="GO:0044877">
    <property type="term" value="F:protein-containing complex binding"/>
    <property type="evidence" value="ECO:0007669"/>
    <property type="project" value="TreeGrafter"/>
</dbReference>
<evidence type="ECO:0000256" key="9">
    <source>
        <dbReference type="SAM" id="Phobius"/>
    </source>
</evidence>
<dbReference type="PANTHER" id="PTHR45638:SF11">
    <property type="entry name" value="CYCLIC NUCLEOTIDE-GATED CATION CHANNEL SUBUNIT A"/>
    <property type="match status" value="1"/>
</dbReference>
<evidence type="ECO:0000256" key="8">
    <source>
        <dbReference type="ARBA" id="ARBA00023303"/>
    </source>
</evidence>
<evidence type="ECO:0000256" key="2">
    <source>
        <dbReference type="ARBA" id="ARBA00022448"/>
    </source>
</evidence>
<keyword evidence="4 9" id="KW-1133">Transmembrane helix</keyword>
<reference evidence="11 12" key="1">
    <citation type="journal article" date="2006" name="Science">
        <title>Phytophthora genome sequences uncover evolutionary origins and mechanisms of pathogenesis.</title>
        <authorList>
            <person name="Tyler B.M."/>
            <person name="Tripathy S."/>
            <person name="Zhang X."/>
            <person name="Dehal P."/>
            <person name="Jiang R.H."/>
            <person name="Aerts A."/>
            <person name="Arredondo F.D."/>
            <person name="Baxter L."/>
            <person name="Bensasson D."/>
            <person name="Beynon J.L."/>
            <person name="Chapman J."/>
            <person name="Damasceno C.M."/>
            <person name="Dorrance A.E."/>
            <person name="Dou D."/>
            <person name="Dickerman A.W."/>
            <person name="Dubchak I.L."/>
            <person name="Garbelotto M."/>
            <person name="Gijzen M."/>
            <person name="Gordon S.G."/>
            <person name="Govers F."/>
            <person name="Grunwald N.J."/>
            <person name="Huang W."/>
            <person name="Ivors K.L."/>
            <person name="Jones R.W."/>
            <person name="Kamoun S."/>
            <person name="Krampis K."/>
            <person name="Lamour K.H."/>
            <person name="Lee M.K."/>
            <person name="McDonald W.H."/>
            <person name="Medina M."/>
            <person name="Meijer H.J."/>
            <person name="Nordberg E.K."/>
            <person name="Maclean D.J."/>
            <person name="Ospina-Giraldo M.D."/>
            <person name="Morris P.F."/>
            <person name="Phuntumart V."/>
            <person name="Putnam N.H."/>
            <person name="Rash S."/>
            <person name="Rose J.K."/>
            <person name="Sakihama Y."/>
            <person name="Salamov A.A."/>
            <person name="Savidor A."/>
            <person name="Scheuring C.F."/>
            <person name="Smith B.M."/>
            <person name="Sobral B.W."/>
            <person name="Terry A."/>
            <person name="Torto-Alalibo T.A."/>
            <person name="Win J."/>
            <person name="Xu Z."/>
            <person name="Zhang H."/>
            <person name="Grigoriev I.V."/>
            <person name="Rokhsar D.S."/>
            <person name="Boore J.L."/>
        </authorList>
    </citation>
    <scope>NUCLEOTIDE SEQUENCE [LARGE SCALE GENOMIC DNA]</scope>
    <source>
        <strain evidence="11 12">P6497</strain>
    </source>
</reference>
<feature type="transmembrane region" description="Helical" evidence="9">
    <location>
        <begin position="620"/>
        <end position="640"/>
    </location>
</feature>
<dbReference type="EMBL" id="JH159154">
    <property type="protein sequence ID" value="EGZ18420.1"/>
    <property type="molecule type" value="Genomic_DNA"/>
</dbReference>
<accession>G4ZEF5</accession>
<dbReference type="InterPro" id="IPR018490">
    <property type="entry name" value="cNMP-bd_dom_sf"/>
</dbReference>
<name>G4ZEF5_PHYSP</name>
<protein>
    <recommendedName>
        <fullName evidence="10">Cyclic nucleotide-binding domain-containing protein</fullName>
    </recommendedName>
</protein>
<dbReference type="InterPro" id="IPR000595">
    <property type="entry name" value="cNMP-bd_dom"/>
</dbReference>
<dbReference type="InterPro" id="IPR050866">
    <property type="entry name" value="CNG_cation_channel"/>
</dbReference>
<feature type="transmembrane region" description="Helical" evidence="9">
    <location>
        <begin position="1312"/>
        <end position="1330"/>
    </location>
</feature>
<keyword evidence="8" id="KW-0407">Ion channel</keyword>
<dbReference type="RefSeq" id="XP_009527478.1">
    <property type="nucleotide sequence ID" value="XM_009529183.1"/>
</dbReference>
<dbReference type="GO" id="GO:0016020">
    <property type="term" value="C:membrane"/>
    <property type="evidence" value="ECO:0007669"/>
    <property type="project" value="UniProtKB-SubCell"/>
</dbReference>
<dbReference type="OMA" id="QHGETIC"/>
<feature type="transmembrane region" description="Helical" evidence="9">
    <location>
        <begin position="39"/>
        <end position="63"/>
    </location>
</feature>
<feature type="transmembrane region" description="Helical" evidence="9">
    <location>
        <begin position="652"/>
        <end position="672"/>
    </location>
</feature>
<evidence type="ECO:0000256" key="6">
    <source>
        <dbReference type="ARBA" id="ARBA00023136"/>
    </source>
</evidence>
<evidence type="ECO:0000313" key="12">
    <source>
        <dbReference type="Proteomes" id="UP000002640"/>
    </source>
</evidence>
<dbReference type="Proteomes" id="UP000002640">
    <property type="component" value="Unassembled WGS sequence"/>
</dbReference>
<feature type="transmembrane region" description="Helical" evidence="9">
    <location>
        <begin position="334"/>
        <end position="358"/>
    </location>
</feature>
<feature type="transmembrane region" description="Helical" evidence="9">
    <location>
        <begin position="1539"/>
        <end position="1563"/>
    </location>
</feature>
<evidence type="ECO:0000256" key="3">
    <source>
        <dbReference type="ARBA" id="ARBA00022692"/>
    </source>
</evidence>
<dbReference type="PROSITE" id="PS50042">
    <property type="entry name" value="CNMP_BINDING_3"/>
    <property type="match status" value="4"/>
</dbReference>
<feature type="transmembrane region" description="Helical" evidence="9">
    <location>
        <begin position="852"/>
        <end position="871"/>
    </location>
</feature>
<dbReference type="PANTHER" id="PTHR45638">
    <property type="entry name" value="CYCLIC NUCLEOTIDE-GATED CATION CHANNEL SUBUNIT A"/>
    <property type="match status" value="1"/>
</dbReference>
<dbReference type="InParanoid" id="G4ZEF5"/>
<feature type="transmembrane region" description="Helical" evidence="9">
    <location>
        <begin position="877"/>
        <end position="906"/>
    </location>
</feature>
<organism evidence="11 12">
    <name type="scientific">Phytophthora sojae (strain P6497)</name>
    <name type="common">Soybean stem and root rot agent</name>
    <name type="synonym">Phytophthora megasperma f. sp. glycines</name>
    <dbReference type="NCBI Taxonomy" id="1094619"/>
    <lineage>
        <taxon>Eukaryota</taxon>
        <taxon>Sar</taxon>
        <taxon>Stramenopiles</taxon>
        <taxon>Oomycota</taxon>
        <taxon>Peronosporomycetes</taxon>
        <taxon>Peronosporales</taxon>
        <taxon>Peronosporaceae</taxon>
        <taxon>Phytophthora</taxon>
    </lineage>
</organism>
<dbReference type="GO" id="GO:0005221">
    <property type="term" value="F:intracellularly cyclic nucleotide-activated monoatomic cation channel activity"/>
    <property type="evidence" value="ECO:0007669"/>
    <property type="project" value="InterPro"/>
</dbReference>
<keyword evidence="2" id="KW-0813">Transport</keyword>
<feature type="domain" description="Cyclic nucleotide-binding" evidence="10">
    <location>
        <begin position="473"/>
        <end position="535"/>
    </location>
</feature>
<feature type="transmembrane region" description="Helical" evidence="9">
    <location>
        <begin position="693"/>
        <end position="717"/>
    </location>
</feature>
<keyword evidence="5" id="KW-0406">Ion transport</keyword>
<dbReference type="Gene3D" id="2.60.120.10">
    <property type="entry name" value="Jelly Rolls"/>
    <property type="match status" value="4"/>
</dbReference>
<feature type="transmembrane region" description="Helical" evidence="9">
    <location>
        <begin position="83"/>
        <end position="103"/>
    </location>
</feature>
<evidence type="ECO:0000313" key="11">
    <source>
        <dbReference type="EMBL" id="EGZ18420.1"/>
    </source>
</evidence>
<keyword evidence="12" id="KW-1185">Reference proteome</keyword>
<dbReference type="Gene3D" id="1.10.287.630">
    <property type="entry name" value="Helix hairpin bin"/>
    <property type="match status" value="4"/>
</dbReference>
<dbReference type="KEGG" id="psoj:PHYSODRAFT_315234"/>
<keyword evidence="7" id="KW-1071">Ligand-gated ion channel</keyword>
<gene>
    <name evidence="11" type="ORF">PHYSODRAFT_315234</name>
</gene>
<dbReference type="GeneID" id="20643825"/>
<dbReference type="Pfam" id="PF00520">
    <property type="entry name" value="Ion_trans"/>
    <property type="match status" value="2"/>
</dbReference>